<dbReference type="PANTHER" id="PTHR13675">
    <property type="entry name" value="LYR MOTIF-CONTAINING PROTEIN 2"/>
    <property type="match status" value="1"/>
</dbReference>
<dbReference type="STRING" id="1314771.A0A197JIU2"/>
<evidence type="ECO:0000256" key="2">
    <source>
        <dbReference type="ARBA" id="ARBA00023128"/>
    </source>
</evidence>
<accession>A0A197JIU2</accession>
<dbReference type="OrthoDB" id="273010at2759"/>
<dbReference type="AlphaFoldDB" id="A0A197JIU2"/>
<dbReference type="CDD" id="cd20268">
    <property type="entry name" value="Complex1_LYR_SDHAF1_LYRM8"/>
    <property type="match status" value="1"/>
</dbReference>
<dbReference type="PANTHER" id="PTHR13675:SF1">
    <property type="entry name" value="SUCCINATE DEHYDROGENASE ASSEMBLY FACTOR 1, MITOCHONDRIAL"/>
    <property type="match status" value="1"/>
</dbReference>
<reference evidence="6 7" key="1">
    <citation type="submission" date="2016-05" db="EMBL/GenBank/DDBJ databases">
        <title>Genome sequencing reveals origins of a unique bacterial endosymbiosis in the earliest lineages of terrestrial Fungi.</title>
        <authorList>
            <consortium name="DOE Joint Genome Institute"/>
            <person name="Uehling J."/>
            <person name="Gryganskyi A."/>
            <person name="Hameed K."/>
            <person name="Tschaplinski T."/>
            <person name="Misztal P."/>
            <person name="Wu S."/>
            <person name="Desiro A."/>
            <person name="Vande Pol N."/>
            <person name="Du Z.-Y."/>
            <person name="Zienkiewicz A."/>
            <person name="Zienkiewicz K."/>
            <person name="Morin E."/>
            <person name="Tisserant E."/>
            <person name="Splivallo R."/>
            <person name="Hainaut M."/>
            <person name="Henrissat B."/>
            <person name="Ohm R."/>
            <person name="Kuo A."/>
            <person name="Yan J."/>
            <person name="Lipzen A."/>
            <person name="Nolan M."/>
            <person name="Labutti K."/>
            <person name="Barry K."/>
            <person name="Goldstein A."/>
            <person name="Labbe J."/>
            <person name="Schadt C."/>
            <person name="Tuskan G."/>
            <person name="Grigoriev I."/>
            <person name="Martin F."/>
            <person name="Vilgalys R."/>
            <person name="Bonito G."/>
        </authorList>
    </citation>
    <scope>NUCLEOTIDE SEQUENCE [LARGE SCALE GENOMIC DNA]</scope>
    <source>
        <strain evidence="6 7">AG-77</strain>
    </source>
</reference>
<organism evidence="6 7">
    <name type="scientific">Linnemannia elongata AG-77</name>
    <dbReference type="NCBI Taxonomy" id="1314771"/>
    <lineage>
        <taxon>Eukaryota</taxon>
        <taxon>Fungi</taxon>
        <taxon>Fungi incertae sedis</taxon>
        <taxon>Mucoromycota</taxon>
        <taxon>Mortierellomycotina</taxon>
        <taxon>Mortierellomycetes</taxon>
        <taxon>Mortierellales</taxon>
        <taxon>Mortierellaceae</taxon>
        <taxon>Linnemannia</taxon>
    </lineage>
</organism>
<gene>
    <name evidence="6" type="ORF">K457DRAFT_81450</name>
</gene>
<sequence>MSTAPVRRSGLQRDILNLYRECFRAARLKPEANRPHFHAFIRMQFRKHSDVKQRDFSTIEYLLRTGKRQLKVYSAPSIEDVTI</sequence>
<dbReference type="EMBL" id="KV442086">
    <property type="protein sequence ID" value="OAQ24898.1"/>
    <property type="molecule type" value="Genomic_DNA"/>
</dbReference>
<keyword evidence="7" id="KW-1185">Reference proteome</keyword>
<keyword evidence="3" id="KW-0143">Chaperone</keyword>
<dbReference type="GO" id="GO:0005759">
    <property type="term" value="C:mitochondrial matrix"/>
    <property type="evidence" value="ECO:0007669"/>
    <property type="project" value="UniProtKB-SubCell"/>
</dbReference>
<evidence type="ECO:0000313" key="7">
    <source>
        <dbReference type="Proteomes" id="UP000078512"/>
    </source>
</evidence>
<protein>
    <recommendedName>
        <fullName evidence="5">Complex 1 LYR protein domain-containing protein</fullName>
    </recommendedName>
</protein>
<dbReference type="InterPro" id="IPR008011">
    <property type="entry name" value="Complex1_LYR_dom"/>
</dbReference>
<evidence type="ECO:0000313" key="6">
    <source>
        <dbReference type="EMBL" id="OAQ24898.1"/>
    </source>
</evidence>
<evidence type="ECO:0000256" key="1">
    <source>
        <dbReference type="ARBA" id="ARBA00004305"/>
    </source>
</evidence>
<dbReference type="GO" id="GO:0034553">
    <property type="term" value="P:mitochondrial respiratory chain complex II assembly"/>
    <property type="evidence" value="ECO:0007669"/>
    <property type="project" value="InterPro"/>
</dbReference>
<comment type="similarity">
    <text evidence="4">Belongs to the complex I LYR family. SDHAF1 subfamily.</text>
</comment>
<dbReference type="Pfam" id="PF05347">
    <property type="entry name" value="Complex1_LYR"/>
    <property type="match status" value="1"/>
</dbReference>
<evidence type="ECO:0000256" key="4">
    <source>
        <dbReference type="ARBA" id="ARBA00025715"/>
    </source>
</evidence>
<name>A0A197JIU2_9FUNG</name>
<dbReference type="InterPro" id="IPR045295">
    <property type="entry name" value="Complex1_LYR_SDHAF1_LYRM8"/>
</dbReference>
<evidence type="ECO:0000256" key="3">
    <source>
        <dbReference type="ARBA" id="ARBA00023186"/>
    </source>
</evidence>
<proteinExistence type="inferred from homology"/>
<evidence type="ECO:0000259" key="5">
    <source>
        <dbReference type="Pfam" id="PF05347"/>
    </source>
</evidence>
<feature type="domain" description="Complex 1 LYR protein" evidence="5">
    <location>
        <begin position="14"/>
        <end position="72"/>
    </location>
</feature>
<dbReference type="Proteomes" id="UP000078512">
    <property type="component" value="Unassembled WGS sequence"/>
</dbReference>
<keyword evidence="2" id="KW-0496">Mitochondrion</keyword>
<comment type="subcellular location">
    <subcellularLocation>
        <location evidence="1">Mitochondrion matrix</location>
    </subcellularLocation>
</comment>